<accession>A0AAD7JGJ5</accession>
<proteinExistence type="predicted"/>
<keyword evidence="2" id="KW-1185">Reference proteome</keyword>
<sequence length="109" mass="12306">MPIVLAMSSATPPDSAQIEIPHISGLPYIPHKYSIILRSRDDLATHLALLKEYVETCPADSFEGVDFEIETVVDRISCYFAALPPIVLQWVQSRPEVKTIDQQTWHQLC</sequence>
<protein>
    <submittedName>
        <fullName evidence="1">Uncharacterized protein</fullName>
    </submittedName>
</protein>
<evidence type="ECO:0000313" key="2">
    <source>
        <dbReference type="Proteomes" id="UP001215280"/>
    </source>
</evidence>
<name>A0AAD7JGJ5_9AGAR</name>
<reference evidence="1" key="1">
    <citation type="submission" date="2023-03" db="EMBL/GenBank/DDBJ databases">
        <title>Massive genome expansion in bonnet fungi (Mycena s.s.) driven by repeated elements and novel gene families across ecological guilds.</title>
        <authorList>
            <consortium name="Lawrence Berkeley National Laboratory"/>
            <person name="Harder C.B."/>
            <person name="Miyauchi S."/>
            <person name="Viragh M."/>
            <person name="Kuo A."/>
            <person name="Thoen E."/>
            <person name="Andreopoulos B."/>
            <person name="Lu D."/>
            <person name="Skrede I."/>
            <person name="Drula E."/>
            <person name="Henrissat B."/>
            <person name="Morin E."/>
            <person name="Kohler A."/>
            <person name="Barry K."/>
            <person name="LaButti K."/>
            <person name="Morin E."/>
            <person name="Salamov A."/>
            <person name="Lipzen A."/>
            <person name="Mereny Z."/>
            <person name="Hegedus B."/>
            <person name="Baldrian P."/>
            <person name="Stursova M."/>
            <person name="Weitz H."/>
            <person name="Taylor A."/>
            <person name="Grigoriev I.V."/>
            <person name="Nagy L.G."/>
            <person name="Martin F."/>
            <person name="Kauserud H."/>
        </authorList>
    </citation>
    <scope>NUCLEOTIDE SEQUENCE</scope>
    <source>
        <strain evidence="1">CBHHK188m</strain>
    </source>
</reference>
<dbReference type="AlphaFoldDB" id="A0AAD7JGJ5"/>
<organism evidence="1 2">
    <name type="scientific">Mycena maculata</name>
    <dbReference type="NCBI Taxonomy" id="230809"/>
    <lineage>
        <taxon>Eukaryota</taxon>
        <taxon>Fungi</taxon>
        <taxon>Dikarya</taxon>
        <taxon>Basidiomycota</taxon>
        <taxon>Agaricomycotina</taxon>
        <taxon>Agaricomycetes</taxon>
        <taxon>Agaricomycetidae</taxon>
        <taxon>Agaricales</taxon>
        <taxon>Marasmiineae</taxon>
        <taxon>Mycenaceae</taxon>
        <taxon>Mycena</taxon>
    </lineage>
</organism>
<dbReference type="Proteomes" id="UP001215280">
    <property type="component" value="Unassembled WGS sequence"/>
</dbReference>
<evidence type="ECO:0000313" key="1">
    <source>
        <dbReference type="EMBL" id="KAJ7763990.1"/>
    </source>
</evidence>
<dbReference type="EMBL" id="JARJLG010000039">
    <property type="protein sequence ID" value="KAJ7763990.1"/>
    <property type="molecule type" value="Genomic_DNA"/>
</dbReference>
<gene>
    <name evidence="1" type="ORF">DFH07DRAFT_770645</name>
</gene>
<comment type="caution">
    <text evidence="1">The sequence shown here is derived from an EMBL/GenBank/DDBJ whole genome shotgun (WGS) entry which is preliminary data.</text>
</comment>